<protein>
    <recommendedName>
        <fullName evidence="3">Transposase</fullName>
    </recommendedName>
</protein>
<dbReference type="EMBL" id="CP133148">
    <property type="protein sequence ID" value="WVT04663.1"/>
    <property type="molecule type" value="Genomic_DNA"/>
</dbReference>
<organism evidence="1 2">
    <name type="scientific">Sinorhizobium chiapasense</name>
    <dbReference type="NCBI Taxonomy" id="501572"/>
    <lineage>
        <taxon>Bacteria</taxon>
        <taxon>Pseudomonadati</taxon>
        <taxon>Pseudomonadota</taxon>
        <taxon>Alphaproteobacteria</taxon>
        <taxon>Hyphomicrobiales</taxon>
        <taxon>Rhizobiaceae</taxon>
        <taxon>Sinorhizobium/Ensifer group</taxon>
        <taxon>Sinorhizobium</taxon>
    </lineage>
</organism>
<dbReference type="RefSeq" id="WP_331373824.1">
    <property type="nucleotide sequence ID" value="NZ_CP133148.1"/>
</dbReference>
<evidence type="ECO:0000313" key="2">
    <source>
        <dbReference type="Proteomes" id="UP001432360"/>
    </source>
</evidence>
<proteinExistence type="predicted"/>
<name>A0ABZ2BC77_9HYPH</name>
<evidence type="ECO:0008006" key="3">
    <source>
        <dbReference type="Google" id="ProtNLM"/>
    </source>
</evidence>
<reference evidence="1" key="1">
    <citation type="submission" date="2023-08" db="EMBL/GenBank/DDBJ databases">
        <title>Complete genome sequence of Sinorhizobium chiapanecum ITTG S70 isolated from Acaciella angustissima nodules in Chiapas-Mexico.</title>
        <authorList>
            <person name="Rincon-Rosales R."/>
            <person name="Rogel M.A."/>
            <person name="Rincon-Medina C.I."/>
            <person name="Guerrero G."/>
            <person name="Manzano-Gomez L.A."/>
            <person name="Lopez-Lopez A."/>
            <person name="Rincon Molina F.A."/>
            <person name="Martinez-Romero E."/>
        </authorList>
    </citation>
    <scope>NUCLEOTIDE SEQUENCE</scope>
    <source>
        <strain evidence="1">ITTG S70</strain>
    </source>
</reference>
<evidence type="ECO:0000313" key="1">
    <source>
        <dbReference type="EMBL" id="WVT04663.1"/>
    </source>
</evidence>
<accession>A0ABZ2BC77</accession>
<gene>
    <name evidence="1" type="ORF">RB548_04420</name>
</gene>
<dbReference type="Proteomes" id="UP001432360">
    <property type="component" value="Chromosome"/>
</dbReference>
<keyword evidence="2" id="KW-1185">Reference proteome</keyword>
<sequence length="83" mass="9183">MTDSAPSSPVYVGFDLATQPDVHVITLMLMVDGRMHTFASPNTGKDPMEMTLREWASYPFLSSLAMLEQTFAKKPADTNEVSK</sequence>